<dbReference type="AlphaFoldDB" id="A0A848NCW6"/>
<comment type="caution">
    <text evidence="2">The sequence shown here is derived from an EMBL/GenBank/DDBJ whole genome shotgun (WGS) entry which is preliminary data.</text>
</comment>
<dbReference type="Proteomes" id="UP000542405">
    <property type="component" value="Unassembled WGS sequence"/>
</dbReference>
<protein>
    <submittedName>
        <fullName evidence="2">Uncharacterized protein</fullName>
    </submittedName>
</protein>
<sequence length="302" mass="32266">MKRPSFQFYPGDWTGNSNLRRCTHAEKGAWLDIMCLMHDQEEYGVLRWPMKEIAQAAGCPGALVKGLVAKGVLKGDDKVLDEPFVYTPRSGRKDGEPITLVTPQDGPIWYSSRMVKDEYVRTIRGEGSRFGDGNDAASKAAPKQPSKSSPKPPFGDGSSSSSSSSPSGSSVGPNGPPDAGASKPEALPEGLTPSEALFQVAVPWFVARGVRDSSARSLLGGARKQLGDQGAWELASECMRVEALEPAAWLSKALNERIARQPSRRPGSGLPPVNAAAENAEAKRLLFGAGARAQHQQEVIDV</sequence>
<accession>A0A848NCW6</accession>
<reference evidence="2 3" key="1">
    <citation type="submission" date="2020-04" db="EMBL/GenBank/DDBJ databases">
        <title>Achromobacter ruhlandii genome sequencing and assembly.</title>
        <authorList>
            <person name="Martins R.C.R."/>
            <person name="Perdigao-Neto L.V."/>
            <person name="Levin A.S.S."/>
            <person name="Costa S.F."/>
        </authorList>
    </citation>
    <scope>NUCLEOTIDE SEQUENCE [LARGE SCALE GENOMIC DNA]</scope>
    <source>
        <strain evidence="2 3">9035ralo</strain>
    </source>
</reference>
<evidence type="ECO:0000256" key="1">
    <source>
        <dbReference type="SAM" id="MobiDB-lite"/>
    </source>
</evidence>
<proteinExistence type="predicted"/>
<evidence type="ECO:0000313" key="2">
    <source>
        <dbReference type="EMBL" id="NMU88391.1"/>
    </source>
</evidence>
<dbReference type="EMBL" id="JABBZE010000002">
    <property type="protein sequence ID" value="NMU88391.1"/>
    <property type="molecule type" value="Genomic_DNA"/>
</dbReference>
<feature type="compositionally biased region" description="Low complexity" evidence="1">
    <location>
        <begin position="136"/>
        <end position="173"/>
    </location>
</feature>
<gene>
    <name evidence="2" type="ORF">HGQ98_00620</name>
</gene>
<evidence type="ECO:0000313" key="3">
    <source>
        <dbReference type="Proteomes" id="UP000542405"/>
    </source>
</evidence>
<name>A0A848NCW6_9BURK</name>
<organism evidence="2 3">
    <name type="scientific">Achromobacter ruhlandii</name>
    <dbReference type="NCBI Taxonomy" id="72557"/>
    <lineage>
        <taxon>Bacteria</taxon>
        <taxon>Pseudomonadati</taxon>
        <taxon>Pseudomonadota</taxon>
        <taxon>Betaproteobacteria</taxon>
        <taxon>Burkholderiales</taxon>
        <taxon>Alcaligenaceae</taxon>
        <taxon>Achromobacter</taxon>
    </lineage>
</organism>
<feature type="region of interest" description="Disordered" evidence="1">
    <location>
        <begin position="125"/>
        <end position="189"/>
    </location>
</feature>
<dbReference type="RefSeq" id="WP_169535637.1">
    <property type="nucleotide sequence ID" value="NZ_JABBZE010000002.1"/>
</dbReference>